<evidence type="ECO:0000256" key="5">
    <source>
        <dbReference type="ARBA" id="ARBA00022691"/>
    </source>
</evidence>
<dbReference type="InterPro" id="IPR003115">
    <property type="entry name" value="ParB_N"/>
</dbReference>
<evidence type="ECO:0000259" key="7">
    <source>
        <dbReference type="SMART" id="SM00470"/>
    </source>
</evidence>
<comment type="catalytic activity">
    <reaction evidence="6">
        <text>a 2'-deoxyadenosine in DNA + S-adenosyl-L-methionine = an N(6)-methyl-2'-deoxyadenosine in DNA + S-adenosyl-L-homocysteine + H(+)</text>
        <dbReference type="Rhea" id="RHEA:15197"/>
        <dbReference type="Rhea" id="RHEA-COMP:12418"/>
        <dbReference type="Rhea" id="RHEA-COMP:12419"/>
        <dbReference type="ChEBI" id="CHEBI:15378"/>
        <dbReference type="ChEBI" id="CHEBI:57856"/>
        <dbReference type="ChEBI" id="CHEBI:59789"/>
        <dbReference type="ChEBI" id="CHEBI:90615"/>
        <dbReference type="ChEBI" id="CHEBI:90616"/>
        <dbReference type="EC" id="2.1.1.72"/>
    </reaction>
</comment>
<keyword evidence="5" id="KW-0949">S-adenosyl-L-methionine</keyword>
<proteinExistence type="inferred from homology"/>
<evidence type="ECO:0000256" key="2">
    <source>
        <dbReference type="ARBA" id="ARBA00011900"/>
    </source>
</evidence>
<comment type="similarity">
    <text evidence="1">Belongs to the N(4)/N(6)-methyltransferase family.</text>
</comment>
<dbReference type="Gene3D" id="3.90.1530.10">
    <property type="entry name" value="Conserved hypothetical protein from pyrococcus furiosus pfu- 392566-001, ParB domain"/>
    <property type="match status" value="1"/>
</dbReference>
<dbReference type="Proteomes" id="UP000004291">
    <property type="component" value="Chromosome"/>
</dbReference>
<dbReference type="SUPFAM" id="SSF110849">
    <property type="entry name" value="ParB/Sulfiredoxin"/>
    <property type="match status" value="1"/>
</dbReference>
<evidence type="ECO:0000313" key="9">
    <source>
        <dbReference type="Proteomes" id="UP000004291"/>
    </source>
</evidence>
<dbReference type="eggNOG" id="COG1475">
    <property type="taxonomic scope" value="Bacteria"/>
</dbReference>
<dbReference type="GO" id="GO:0005694">
    <property type="term" value="C:chromosome"/>
    <property type="evidence" value="ECO:0007669"/>
    <property type="project" value="TreeGrafter"/>
</dbReference>
<sequence>MQMHPPSEDSCLEQICPIDSLVPYANNARTHSKKQIRQIADSIRRFGFCNPVLIADDHTIIAGHGRVEAAKLIGMTEVPVRKLSHLSRDEVRAYILADNKLAENAGWDRDLLAIEMQGLMDLDFDIEDLGFSTTEIDLTIGGEISGASEPDRLLDAIEPVGPGPAVTRAGDLWQLGPHRLLCGDARSHEDIARLCEGKPAALLFTDPPYNVAIDGHVSGLGRIKHREFALASGEMDETTFAAFLKESLGAAASQLKDGAIAYVCMDWRHMRELLEAGHAVFDELKNLCVWNKTNGGMGSFYRSKHELVFVFKKGTAAHINNFGLGDTGRYRTNVWDYPGISSLGANRDEELAMHPTVKSVALIADAIRDCSKRGDTVLDVFGGSGSTLIAADQCGRAARLIEIDPLYCDTIIRRFERITGEPARLTETRTSFAKVAIARMDAHDSGNGSDLCASTEIGASELSGSCSSSVNAAGGDQ</sequence>
<comment type="caution">
    <text evidence="8">The sequence shown here is derived from an EMBL/GenBank/DDBJ whole genome shotgun (WGS) entry which is preliminary data.</text>
</comment>
<dbReference type="InterPro" id="IPR002941">
    <property type="entry name" value="DNA_methylase_N4/N6"/>
</dbReference>
<reference evidence="8 9" key="2">
    <citation type="submission" date="2012-06" db="EMBL/GenBank/DDBJ databases">
        <authorList>
            <person name="Fiebig A."/>
        </authorList>
    </citation>
    <scope>NUCLEOTIDE SEQUENCE [LARGE SCALE GENOMIC DNA]</scope>
    <source>
        <strain evidence="8 9">DFL-43</strain>
    </source>
</reference>
<dbReference type="GO" id="GO:0045881">
    <property type="term" value="P:positive regulation of sporulation resulting in formation of a cellular spore"/>
    <property type="evidence" value="ECO:0007669"/>
    <property type="project" value="TreeGrafter"/>
</dbReference>
<gene>
    <name evidence="8" type="ORF">HPDFL43_01790</name>
</gene>
<dbReference type="Pfam" id="PF02195">
    <property type="entry name" value="ParB_N"/>
    <property type="match status" value="1"/>
</dbReference>
<reference evidence="8 9" key="1">
    <citation type="submission" date="2007-10" db="EMBL/GenBank/DDBJ databases">
        <authorList>
            <person name="Wagner-Dobler I."/>
            <person name="Ferriera S."/>
            <person name="Johnson J."/>
            <person name="Kravitz S."/>
            <person name="Beeson K."/>
            <person name="Sutton G."/>
            <person name="Rogers Y.-H."/>
            <person name="Friedman R."/>
            <person name="Frazier M."/>
            <person name="Venter J.C."/>
        </authorList>
    </citation>
    <scope>NUCLEOTIDE SEQUENCE [LARGE SCALE GENOMIC DNA]</scope>
    <source>
        <strain evidence="8 9">DFL-43</strain>
    </source>
</reference>
<dbReference type="SUPFAM" id="SSF53335">
    <property type="entry name" value="S-adenosyl-L-methionine-dependent methyltransferases"/>
    <property type="match status" value="1"/>
</dbReference>
<dbReference type="SMART" id="SM00470">
    <property type="entry name" value="ParB"/>
    <property type="match status" value="1"/>
</dbReference>
<dbReference type="GO" id="GO:0007059">
    <property type="term" value="P:chromosome segregation"/>
    <property type="evidence" value="ECO:0007669"/>
    <property type="project" value="TreeGrafter"/>
</dbReference>
<name>A9CZZ9_HOEPD</name>
<dbReference type="Gene3D" id="3.40.50.150">
    <property type="entry name" value="Vaccinia Virus protein VP39"/>
    <property type="match status" value="1"/>
</dbReference>
<dbReference type="GO" id="GO:0003677">
    <property type="term" value="F:DNA binding"/>
    <property type="evidence" value="ECO:0007669"/>
    <property type="project" value="InterPro"/>
</dbReference>
<dbReference type="PIRSF" id="PIRSF036758">
    <property type="entry name" value="Aden_M_ParB"/>
    <property type="match status" value="1"/>
</dbReference>
<evidence type="ECO:0000256" key="6">
    <source>
        <dbReference type="ARBA" id="ARBA00047942"/>
    </source>
</evidence>
<evidence type="ECO:0000256" key="3">
    <source>
        <dbReference type="ARBA" id="ARBA00022603"/>
    </source>
</evidence>
<evidence type="ECO:0000256" key="1">
    <source>
        <dbReference type="ARBA" id="ARBA00006594"/>
    </source>
</evidence>
<keyword evidence="4" id="KW-0808">Transferase</keyword>
<dbReference type="InterPro" id="IPR015840">
    <property type="entry name" value="DNA_MeTrfase_ParB"/>
</dbReference>
<evidence type="ECO:0000256" key="4">
    <source>
        <dbReference type="ARBA" id="ARBA00022679"/>
    </source>
</evidence>
<dbReference type="GO" id="GO:0032259">
    <property type="term" value="P:methylation"/>
    <property type="evidence" value="ECO:0007669"/>
    <property type="project" value="UniProtKB-KW"/>
</dbReference>
<dbReference type="HOGENOM" id="CLU_024927_0_0_5"/>
<protein>
    <recommendedName>
        <fullName evidence="2">site-specific DNA-methyltransferase (adenine-specific)</fullName>
        <ecNumber evidence="2">2.1.1.72</ecNumber>
    </recommendedName>
</protein>
<keyword evidence="9" id="KW-1185">Reference proteome</keyword>
<dbReference type="InterPro" id="IPR002052">
    <property type="entry name" value="DNA_methylase_N6_adenine_CS"/>
</dbReference>
<dbReference type="PRINTS" id="PR00506">
    <property type="entry name" value="D21N6MTFRASE"/>
</dbReference>
<dbReference type="InterPro" id="IPR050336">
    <property type="entry name" value="Chromosome_partition/occlusion"/>
</dbReference>
<dbReference type="GO" id="GO:0009007">
    <property type="term" value="F:site-specific DNA-methyltransferase (adenine-specific) activity"/>
    <property type="evidence" value="ECO:0007669"/>
    <property type="project" value="UniProtKB-EC"/>
</dbReference>
<dbReference type="InterPro" id="IPR002295">
    <property type="entry name" value="N4/N6-MTase_EcoPI_Mod-like"/>
</dbReference>
<dbReference type="EMBL" id="ABIA03000002">
    <property type="protein sequence ID" value="EDQ34889.2"/>
    <property type="molecule type" value="Genomic_DNA"/>
</dbReference>
<dbReference type="GO" id="GO:0008170">
    <property type="term" value="F:N-methyltransferase activity"/>
    <property type="evidence" value="ECO:0007669"/>
    <property type="project" value="InterPro"/>
</dbReference>
<feature type="domain" description="ParB-like N-terminal" evidence="7">
    <location>
        <begin position="14"/>
        <end position="100"/>
    </location>
</feature>
<dbReference type="EC" id="2.1.1.72" evidence="2"/>
<accession>A9CZZ9</accession>
<dbReference type="CDD" id="cd16403">
    <property type="entry name" value="ParB_N_like_MT"/>
    <property type="match status" value="1"/>
</dbReference>
<dbReference type="PROSITE" id="PS00092">
    <property type="entry name" value="N6_MTASE"/>
    <property type="match status" value="1"/>
</dbReference>
<dbReference type="eggNOG" id="COG0863">
    <property type="taxonomic scope" value="Bacteria"/>
</dbReference>
<dbReference type="InterPro" id="IPR029063">
    <property type="entry name" value="SAM-dependent_MTases_sf"/>
</dbReference>
<keyword evidence="3 8" id="KW-0489">Methyltransferase</keyword>
<dbReference type="PANTHER" id="PTHR33375">
    <property type="entry name" value="CHROMOSOME-PARTITIONING PROTEIN PARB-RELATED"/>
    <property type="match status" value="1"/>
</dbReference>
<evidence type="ECO:0000313" key="8">
    <source>
        <dbReference type="EMBL" id="EDQ34889.2"/>
    </source>
</evidence>
<dbReference type="AlphaFoldDB" id="A9CZZ9"/>
<dbReference type="STRING" id="411684.HPDFL43_01790"/>
<dbReference type="InterPro" id="IPR036086">
    <property type="entry name" value="ParB/Sulfiredoxin_sf"/>
</dbReference>
<dbReference type="PANTHER" id="PTHR33375:SF1">
    <property type="entry name" value="CHROMOSOME-PARTITIONING PROTEIN PARB-RELATED"/>
    <property type="match status" value="1"/>
</dbReference>
<organism evidence="8 9">
    <name type="scientific">Hoeflea phototrophica (strain DSM 17068 / NCIMB 14078 / DFL-43)</name>
    <dbReference type="NCBI Taxonomy" id="411684"/>
    <lineage>
        <taxon>Bacteria</taxon>
        <taxon>Pseudomonadati</taxon>
        <taxon>Pseudomonadota</taxon>
        <taxon>Alphaproteobacteria</taxon>
        <taxon>Hyphomicrobiales</taxon>
        <taxon>Rhizobiaceae</taxon>
        <taxon>Hoeflea</taxon>
    </lineage>
</organism>
<dbReference type="Pfam" id="PF01555">
    <property type="entry name" value="N6_N4_Mtase"/>
    <property type="match status" value="1"/>
</dbReference>